<dbReference type="Proteomes" id="UP000023152">
    <property type="component" value="Unassembled WGS sequence"/>
</dbReference>
<accession>X6N3G6</accession>
<reference evidence="2 3" key="1">
    <citation type="journal article" date="2013" name="Curr. Biol.">
        <title>The Genome of the Foraminiferan Reticulomyxa filosa.</title>
        <authorList>
            <person name="Glockner G."/>
            <person name="Hulsmann N."/>
            <person name="Schleicher M."/>
            <person name="Noegel A.A."/>
            <person name="Eichinger L."/>
            <person name="Gallinger C."/>
            <person name="Pawlowski J."/>
            <person name="Sierra R."/>
            <person name="Euteneuer U."/>
            <person name="Pillet L."/>
            <person name="Moustafa A."/>
            <person name="Platzer M."/>
            <person name="Groth M."/>
            <person name="Szafranski K."/>
            <person name="Schliwa M."/>
        </authorList>
    </citation>
    <scope>NUCLEOTIDE SEQUENCE [LARGE SCALE GENOMIC DNA]</scope>
</reference>
<protein>
    <submittedName>
        <fullName evidence="2">Uncharacterized protein</fullName>
    </submittedName>
</protein>
<feature type="compositionally biased region" description="Acidic residues" evidence="1">
    <location>
        <begin position="200"/>
        <end position="212"/>
    </location>
</feature>
<evidence type="ECO:0000313" key="3">
    <source>
        <dbReference type="Proteomes" id="UP000023152"/>
    </source>
</evidence>
<evidence type="ECO:0000256" key="1">
    <source>
        <dbReference type="SAM" id="MobiDB-lite"/>
    </source>
</evidence>
<dbReference type="AlphaFoldDB" id="X6N3G6"/>
<sequence length="212" mass="24352">MTNKDESKTKRVIITSIDTWNVSQSRRNGKNNGPPKNDIYRFMFVQVYFRLVFKLLSNIFCGLSFATCIREALKCVYVHILEMRTVVGCLGGELAMKIEKSLTEKKELGSAKDCHKICEEDSMQKKQDTKEKSKHSKKQFTRTGLPIKYIMKDEEEEQQEQEHNRGGGQVQDVAKNAASQVLSEPLHIADEKEEEKKEGEEEEEEEEGNEGK</sequence>
<feature type="compositionally biased region" description="Basic and acidic residues" evidence="1">
    <location>
        <begin position="187"/>
        <end position="199"/>
    </location>
</feature>
<comment type="caution">
    <text evidence="2">The sequence shown here is derived from an EMBL/GenBank/DDBJ whole genome shotgun (WGS) entry which is preliminary data.</text>
</comment>
<gene>
    <name evidence="2" type="ORF">RFI_16812</name>
</gene>
<organism evidence="2 3">
    <name type="scientific">Reticulomyxa filosa</name>
    <dbReference type="NCBI Taxonomy" id="46433"/>
    <lineage>
        <taxon>Eukaryota</taxon>
        <taxon>Sar</taxon>
        <taxon>Rhizaria</taxon>
        <taxon>Retaria</taxon>
        <taxon>Foraminifera</taxon>
        <taxon>Monothalamids</taxon>
        <taxon>Reticulomyxidae</taxon>
        <taxon>Reticulomyxa</taxon>
    </lineage>
</organism>
<evidence type="ECO:0000313" key="2">
    <source>
        <dbReference type="EMBL" id="ETO20408.1"/>
    </source>
</evidence>
<name>X6N3G6_RETFI</name>
<keyword evidence="3" id="KW-1185">Reference proteome</keyword>
<dbReference type="EMBL" id="ASPP01012639">
    <property type="protein sequence ID" value="ETO20408.1"/>
    <property type="molecule type" value="Genomic_DNA"/>
</dbReference>
<proteinExistence type="predicted"/>
<feature type="region of interest" description="Disordered" evidence="1">
    <location>
        <begin position="149"/>
        <end position="212"/>
    </location>
</feature>